<gene>
    <name evidence="2" type="ORF">DI536_26640</name>
</gene>
<dbReference type="Pfam" id="PF10816">
    <property type="entry name" value="DUF2760"/>
    <property type="match status" value="1"/>
</dbReference>
<feature type="domain" description="DUF2760" evidence="1">
    <location>
        <begin position="52"/>
        <end position="172"/>
    </location>
</feature>
<protein>
    <submittedName>
        <fullName evidence="2">DUF2760 domain-containing protein</fullName>
    </submittedName>
</protein>
<comment type="caution">
    <text evidence="2">The sequence shown here is derived from an EMBL/GenBank/DDBJ whole genome shotgun (WGS) entry which is preliminary data.</text>
</comment>
<dbReference type="Proteomes" id="UP000249061">
    <property type="component" value="Unassembled WGS sequence"/>
</dbReference>
<name>A0A2W5SXJ8_9BACT</name>
<evidence type="ECO:0000313" key="3">
    <source>
        <dbReference type="Proteomes" id="UP000249061"/>
    </source>
</evidence>
<dbReference type="AlphaFoldDB" id="A0A2W5SXJ8"/>
<evidence type="ECO:0000259" key="1">
    <source>
        <dbReference type="Pfam" id="PF10816"/>
    </source>
</evidence>
<accession>A0A2W5SXJ8</accession>
<sequence>MSFFSRLKLALSILFGGELPQPTPVLPAPVEPHKPLLPPPAPVMTPEQQHAAGLFILGLLQREGRLLDFLQEDVSSFSDADVGAAARVVHEGCRKALQQYVPLAPVVTQSEGASIDVPQGFDANRFRLTGNVTGTGPWKGALKHHGWVATKVALPDVPTTVDVKVLAPAEVELP</sequence>
<proteinExistence type="predicted"/>
<dbReference type="InterPro" id="IPR021212">
    <property type="entry name" value="DUF2760"/>
</dbReference>
<evidence type="ECO:0000313" key="2">
    <source>
        <dbReference type="EMBL" id="PZR07690.1"/>
    </source>
</evidence>
<reference evidence="2 3" key="1">
    <citation type="submission" date="2017-08" db="EMBL/GenBank/DDBJ databases">
        <title>Infants hospitalized years apart are colonized by the same room-sourced microbial strains.</title>
        <authorList>
            <person name="Brooks B."/>
            <person name="Olm M.R."/>
            <person name="Firek B.A."/>
            <person name="Baker R."/>
            <person name="Thomas B.C."/>
            <person name="Morowitz M.J."/>
            <person name="Banfield J.F."/>
        </authorList>
    </citation>
    <scope>NUCLEOTIDE SEQUENCE [LARGE SCALE GENOMIC DNA]</scope>
    <source>
        <strain evidence="2">S2_003_000_R2_14</strain>
    </source>
</reference>
<organism evidence="2 3">
    <name type="scientific">Archangium gephyra</name>
    <dbReference type="NCBI Taxonomy" id="48"/>
    <lineage>
        <taxon>Bacteria</taxon>
        <taxon>Pseudomonadati</taxon>
        <taxon>Myxococcota</taxon>
        <taxon>Myxococcia</taxon>
        <taxon>Myxococcales</taxon>
        <taxon>Cystobacterineae</taxon>
        <taxon>Archangiaceae</taxon>
        <taxon>Archangium</taxon>
    </lineage>
</organism>
<dbReference type="EMBL" id="QFQP01000029">
    <property type="protein sequence ID" value="PZR07690.1"/>
    <property type="molecule type" value="Genomic_DNA"/>
</dbReference>